<keyword evidence="1" id="KW-0812">Transmembrane</keyword>
<dbReference type="AlphaFoldDB" id="A0A6C0CFH4"/>
<proteinExistence type="predicted"/>
<reference evidence="2" key="1">
    <citation type="journal article" date="2020" name="Nature">
        <title>Giant virus diversity and host interactions through global metagenomics.</title>
        <authorList>
            <person name="Schulz F."/>
            <person name="Roux S."/>
            <person name="Paez-Espino D."/>
            <person name="Jungbluth S."/>
            <person name="Walsh D.A."/>
            <person name="Denef V.J."/>
            <person name="McMahon K.D."/>
            <person name="Konstantinidis K.T."/>
            <person name="Eloe-Fadrosh E.A."/>
            <person name="Kyrpides N.C."/>
            <person name="Woyke T."/>
        </authorList>
    </citation>
    <scope>NUCLEOTIDE SEQUENCE</scope>
    <source>
        <strain evidence="2">GVMAG-M-3300020727-4</strain>
    </source>
</reference>
<keyword evidence="1" id="KW-1133">Transmembrane helix</keyword>
<keyword evidence="1" id="KW-0472">Membrane</keyword>
<organism evidence="2">
    <name type="scientific">viral metagenome</name>
    <dbReference type="NCBI Taxonomy" id="1070528"/>
    <lineage>
        <taxon>unclassified sequences</taxon>
        <taxon>metagenomes</taxon>
        <taxon>organismal metagenomes</taxon>
    </lineage>
</organism>
<evidence type="ECO:0000313" key="2">
    <source>
        <dbReference type="EMBL" id="QHT02902.1"/>
    </source>
</evidence>
<protein>
    <submittedName>
        <fullName evidence="2">Uncharacterized protein</fullName>
    </submittedName>
</protein>
<dbReference type="EMBL" id="MN739403">
    <property type="protein sequence ID" value="QHT02902.1"/>
    <property type="molecule type" value="Genomic_DNA"/>
</dbReference>
<name>A0A6C0CFH4_9ZZZZ</name>
<sequence length="98" mass="11722">MRLYKLLLLLNLFTNVNPFMIRPSTSNHNNFLAISSIQKNINKPIFYQSQLNIRSSIISNKCKEKEKDDKLIYFELFLNTYNFIMVIYIVLKYGFLFN</sequence>
<evidence type="ECO:0000256" key="1">
    <source>
        <dbReference type="SAM" id="Phobius"/>
    </source>
</evidence>
<feature type="transmembrane region" description="Helical" evidence="1">
    <location>
        <begin position="71"/>
        <end position="91"/>
    </location>
</feature>
<accession>A0A6C0CFH4</accession>